<evidence type="ECO:0000256" key="2">
    <source>
        <dbReference type="ARBA" id="ARBA00009749"/>
    </source>
</evidence>
<proteinExistence type="inferred from homology"/>
<dbReference type="InterPro" id="IPR036739">
    <property type="entry name" value="SLC41_membr_dom_sf"/>
</dbReference>
<dbReference type="Gene3D" id="1.10.357.20">
    <property type="entry name" value="SLC41 divalent cation transporters, integral membrane domain"/>
    <property type="match status" value="1"/>
</dbReference>
<dbReference type="NCBIfam" id="TIGR00400">
    <property type="entry name" value="mgtE"/>
    <property type="match status" value="1"/>
</dbReference>
<keyword evidence="9" id="KW-0479">Metal-binding</keyword>
<dbReference type="Pfam" id="PF01769">
    <property type="entry name" value="MgtE"/>
    <property type="match status" value="1"/>
</dbReference>
<dbReference type="OrthoDB" id="9790355at2"/>
<evidence type="ECO:0000256" key="6">
    <source>
        <dbReference type="ARBA" id="ARBA00022989"/>
    </source>
</evidence>
<dbReference type="SMART" id="SM00116">
    <property type="entry name" value="CBS"/>
    <property type="match status" value="2"/>
</dbReference>
<dbReference type="GO" id="GO:0015095">
    <property type="term" value="F:magnesium ion transmembrane transporter activity"/>
    <property type="evidence" value="ECO:0007669"/>
    <property type="project" value="UniProtKB-UniRule"/>
</dbReference>
<dbReference type="InterPro" id="IPR006668">
    <property type="entry name" value="Mg_transptr_MgtE_intracell_dom"/>
</dbReference>
<keyword evidence="6 9" id="KW-1133">Transmembrane helix</keyword>
<dbReference type="AlphaFoldDB" id="A0A518B052"/>
<feature type="transmembrane region" description="Helical" evidence="9">
    <location>
        <begin position="308"/>
        <end position="327"/>
    </location>
</feature>
<dbReference type="Proteomes" id="UP000317093">
    <property type="component" value="Chromosome"/>
</dbReference>
<dbReference type="InterPro" id="IPR046342">
    <property type="entry name" value="CBS_dom_sf"/>
</dbReference>
<feature type="domain" description="CBS" evidence="10">
    <location>
        <begin position="201"/>
        <end position="257"/>
    </location>
</feature>
<feature type="transmembrane region" description="Helical" evidence="9">
    <location>
        <begin position="285"/>
        <end position="302"/>
    </location>
</feature>
<dbReference type="Pfam" id="PF00571">
    <property type="entry name" value="CBS"/>
    <property type="match status" value="2"/>
</dbReference>
<dbReference type="InterPro" id="IPR038076">
    <property type="entry name" value="MgtE_N_sf"/>
</dbReference>
<evidence type="ECO:0000256" key="7">
    <source>
        <dbReference type="ARBA" id="ARBA00023136"/>
    </source>
</evidence>
<dbReference type="GO" id="GO:0046872">
    <property type="term" value="F:metal ion binding"/>
    <property type="evidence" value="ECO:0007669"/>
    <property type="project" value="UniProtKB-KW"/>
</dbReference>
<dbReference type="SUPFAM" id="SSF161093">
    <property type="entry name" value="MgtE membrane domain-like"/>
    <property type="match status" value="1"/>
</dbReference>
<dbReference type="SUPFAM" id="SSF158791">
    <property type="entry name" value="MgtE N-terminal domain-like"/>
    <property type="match status" value="1"/>
</dbReference>
<comment type="subcellular location">
    <subcellularLocation>
        <location evidence="9">Cell membrane</location>
        <topology evidence="9">Multi-pass membrane protein</topology>
    </subcellularLocation>
    <subcellularLocation>
        <location evidence="1">Membrane</location>
        <topology evidence="1">Multi-pass membrane protein</topology>
    </subcellularLocation>
</comment>
<dbReference type="InterPro" id="IPR000644">
    <property type="entry name" value="CBS_dom"/>
</dbReference>
<reference evidence="11 12" key="1">
    <citation type="submission" date="2019-02" db="EMBL/GenBank/DDBJ databases">
        <title>Deep-cultivation of Planctomycetes and their phenomic and genomic characterization uncovers novel biology.</title>
        <authorList>
            <person name="Wiegand S."/>
            <person name="Jogler M."/>
            <person name="Boedeker C."/>
            <person name="Pinto D."/>
            <person name="Vollmers J."/>
            <person name="Rivas-Marin E."/>
            <person name="Kohn T."/>
            <person name="Peeters S.H."/>
            <person name="Heuer A."/>
            <person name="Rast P."/>
            <person name="Oberbeckmann S."/>
            <person name="Bunk B."/>
            <person name="Jeske O."/>
            <person name="Meyerdierks A."/>
            <person name="Storesund J.E."/>
            <person name="Kallscheuer N."/>
            <person name="Luecker S."/>
            <person name="Lage O.M."/>
            <person name="Pohl T."/>
            <person name="Merkel B.J."/>
            <person name="Hornburger P."/>
            <person name="Mueller R.-W."/>
            <person name="Bruemmer F."/>
            <person name="Labrenz M."/>
            <person name="Spormann A.M."/>
            <person name="Op den Camp H."/>
            <person name="Overmann J."/>
            <person name="Amann R."/>
            <person name="Jetten M.S.M."/>
            <person name="Mascher T."/>
            <person name="Medema M.H."/>
            <person name="Devos D.P."/>
            <person name="Kaster A.-K."/>
            <person name="Ovreas L."/>
            <person name="Rohde M."/>
            <person name="Galperin M.Y."/>
            <person name="Jogler C."/>
        </authorList>
    </citation>
    <scope>NUCLEOTIDE SEQUENCE [LARGE SCALE GENOMIC DNA]</scope>
    <source>
        <strain evidence="11 12">Pan216</strain>
    </source>
</reference>
<keyword evidence="5 9" id="KW-0460">Magnesium</keyword>
<dbReference type="InterPro" id="IPR006667">
    <property type="entry name" value="SLC41_membr_dom"/>
</dbReference>
<keyword evidence="12" id="KW-1185">Reference proteome</keyword>
<evidence type="ECO:0000256" key="3">
    <source>
        <dbReference type="ARBA" id="ARBA00022448"/>
    </source>
</evidence>
<feature type="domain" description="CBS" evidence="10">
    <location>
        <begin position="137"/>
        <end position="200"/>
    </location>
</feature>
<dbReference type="GO" id="GO:0005886">
    <property type="term" value="C:plasma membrane"/>
    <property type="evidence" value="ECO:0007669"/>
    <property type="project" value="UniProtKB-SubCell"/>
</dbReference>
<accession>A0A518B052</accession>
<keyword evidence="8" id="KW-0129">CBS domain</keyword>
<dbReference type="KEGG" id="knv:Pan216_11730"/>
<keyword evidence="7 9" id="KW-0472">Membrane</keyword>
<evidence type="ECO:0000259" key="10">
    <source>
        <dbReference type="PROSITE" id="PS51371"/>
    </source>
</evidence>
<feature type="transmembrane region" description="Helical" evidence="9">
    <location>
        <begin position="359"/>
        <end position="381"/>
    </location>
</feature>
<evidence type="ECO:0000313" key="11">
    <source>
        <dbReference type="EMBL" id="QDU60334.1"/>
    </source>
</evidence>
<keyword evidence="4 9" id="KW-0812">Transmembrane</keyword>
<dbReference type="EMBL" id="CP036279">
    <property type="protein sequence ID" value="QDU60334.1"/>
    <property type="molecule type" value="Genomic_DNA"/>
</dbReference>
<evidence type="ECO:0000256" key="4">
    <source>
        <dbReference type="ARBA" id="ARBA00022692"/>
    </source>
</evidence>
<dbReference type="Gene3D" id="3.10.580.10">
    <property type="entry name" value="CBS-domain"/>
    <property type="match status" value="1"/>
</dbReference>
<comment type="similarity">
    <text evidence="2 9">Belongs to the SLC41A transporter family.</text>
</comment>
<dbReference type="PROSITE" id="PS51371">
    <property type="entry name" value="CBS"/>
    <property type="match status" value="2"/>
</dbReference>
<organism evidence="11 12">
    <name type="scientific">Kolteria novifilia</name>
    <dbReference type="NCBI Taxonomy" id="2527975"/>
    <lineage>
        <taxon>Bacteria</taxon>
        <taxon>Pseudomonadati</taxon>
        <taxon>Planctomycetota</taxon>
        <taxon>Planctomycetia</taxon>
        <taxon>Kolteriales</taxon>
        <taxon>Kolteriaceae</taxon>
        <taxon>Kolteria</taxon>
    </lineage>
</organism>
<dbReference type="Gene3D" id="1.25.60.10">
    <property type="entry name" value="MgtE N-terminal domain-like"/>
    <property type="match status" value="1"/>
</dbReference>
<name>A0A518B052_9BACT</name>
<dbReference type="CDD" id="cd04606">
    <property type="entry name" value="CBS_pair_Mg_transporter"/>
    <property type="match status" value="1"/>
</dbReference>
<evidence type="ECO:0000256" key="9">
    <source>
        <dbReference type="RuleBase" id="RU362011"/>
    </source>
</evidence>
<evidence type="ECO:0000256" key="5">
    <source>
        <dbReference type="ARBA" id="ARBA00022842"/>
    </source>
</evidence>
<dbReference type="RefSeq" id="WP_145256020.1">
    <property type="nucleotide sequence ID" value="NZ_CP036279.1"/>
</dbReference>
<gene>
    <name evidence="11" type="ORF">Pan216_11730</name>
</gene>
<comment type="subunit">
    <text evidence="9">Homodimer.</text>
</comment>
<dbReference type="Pfam" id="PF03448">
    <property type="entry name" value="MgtE_N"/>
    <property type="match status" value="1"/>
</dbReference>
<dbReference type="InterPro" id="IPR006669">
    <property type="entry name" value="MgtE_transporter"/>
</dbReference>
<evidence type="ECO:0000256" key="8">
    <source>
        <dbReference type="PROSITE-ProRule" id="PRU00703"/>
    </source>
</evidence>
<keyword evidence="3 9" id="KW-0813">Transport</keyword>
<dbReference type="PANTHER" id="PTHR43773">
    <property type="entry name" value="MAGNESIUM TRANSPORTER MGTE"/>
    <property type="match status" value="1"/>
</dbReference>
<protein>
    <recommendedName>
        <fullName evidence="9">Magnesium transporter MgtE</fullName>
    </recommendedName>
</protein>
<feature type="transmembrane region" description="Helical" evidence="9">
    <location>
        <begin position="387"/>
        <end position="413"/>
    </location>
</feature>
<evidence type="ECO:0000256" key="1">
    <source>
        <dbReference type="ARBA" id="ARBA00004141"/>
    </source>
</evidence>
<dbReference type="PANTHER" id="PTHR43773:SF1">
    <property type="entry name" value="MAGNESIUM TRANSPORTER MGTE"/>
    <property type="match status" value="1"/>
</dbReference>
<comment type="function">
    <text evidence="9">Acts as a magnesium transporter.</text>
</comment>
<evidence type="ECO:0000313" key="12">
    <source>
        <dbReference type="Proteomes" id="UP000317093"/>
    </source>
</evidence>
<dbReference type="SMART" id="SM00924">
    <property type="entry name" value="MgtE_N"/>
    <property type="match status" value="1"/>
</dbReference>
<keyword evidence="9" id="KW-1003">Cell membrane</keyword>
<sequence>MLEQLILPDLRQAFQEQDWESIAEISAMIHPSLVVEVLDEQENLEQHWEAFRHIPAEVRVGIFEYLDEEDQDEIVERLPRDELAQLLELMSHDDRVDLVKRMDDERQSRVMPLVARADREDILRLSRYPEQTAGSIMTTDYAALLAQDTVAEALGKLRKEAPDRETIYYVYVVDADRHLIGFVSLKDLILASPTKTVGQVMREDVMYVMTDMDVELVADRLAQYDLIALPVVDQEIRLVGIITHDDVIDVVIEEATEDAHLMGAVQPLENSYFESSIGVMIRKRVIWLYLLFCAEMLTSFVLRNYEELFATFVILVIFMPVITATGGNSGSQTASLITRALAIGEVDMKDWLRVGLRELFAGISLGLLVGVFGALVVSIFFQETAGLGLTLVLALVSVTTCGSLVGALMPLFFKRVGLDPAISSGPFVASMVDVVGIFIYCTIAASILPFWH</sequence>
<feature type="transmembrane region" description="Helical" evidence="9">
    <location>
        <begin position="425"/>
        <end position="451"/>
    </location>
</feature>
<dbReference type="SUPFAM" id="SSF54631">
    <property type="entry name" value="CBS-domain pair"/>
    <property type="match status" value="1"/>
</dbReference>